<evidence type="ECO:0000313" key="2">
    <source>
        <dbReference type="Ensembl" id="ENSAOCP00000070552.1"/>
    </source>
</evidence>
<accession>A0AAQ6A0E4</accession>
<sequence>SHSHCFAPSCLFTICGADEDCADKPVFSPSRLVVKYGDQASARCTACQSDCQSDQTNLDVSIGKPRKDGNIILWKVDSMTAWDPSAMCYYINDDGNMCCNHLPVTVYSPPQHVMIYPKRDYGSESEGSQYSLNCMVYDVAPVENLIVTFYRKQTVLGQLRLNSTRKTPMTVSLILNTYASTEHDSDLYWCEAKLDLGPGGPQHPVVVRSRESMVMMTASGTVIQSFTFLIFCLARWDPNHFTLCSFKNKGF</sequence>
<dbReference type="GO" id="GO:0005178">
    <property type="term" value="F:integrin binding"/>
    <property type="evidence" value="ECO:0007669"/>
    <property type="project" value="InterPro"/>
</dbReference>
<organism evidence="2 3">
    <name type="scientific">Amphiprion ocellaris</name>
    <name type="common">Clown anemonefish</name>
    <dbReference type="NCBI Taxonomy" id="80972"/>
    <lineage>
        <taxon>Eukaryota</taxon>
        <taxon>Metazoa</taxon>
        <taxon>Chordata</taxon>
        <taxon>Craniata</taxon>
        <taxon>Vertebrata</taxon>
        <taxon>Euteleostomi</taxon>
        <taxon>Actinopterygii</taxon>
        <taxon>Neopterygii</taxon>
        <taxon>Teleostei</taxon>
        <taxon>Neoteleostei</taxon>
        <taxon>Acanthomorphata</taxon>
        <taxon>Ovalentaria</taxon>
        <taxon>Pomacentridae</taxon>
        <taxon>Amphiprion</taxon>
    </lineage>
</organism>
<keyword evidence="3" id="KW-1185">Reference proteome</keyword>
<reference evidence="2" key="2">
    <citation type="submission" date="2025-08" db="UniProtKB">
        <authorList>
            <consortium name="Ensembl"/>
        </authorList>
    </citation>
    <scope>IDENTIFICATION</scope>
</reference>
<evidence type="ECO:0000259" key="1">
    <source>
        <dbReference type="PROSITE" id="PS50835"/>
    </source>
</evidence>
<dbReference type="InterPro" id="IPR036179">
    <property type="entry name" value="Ig-like_dom_sf"/>
</dbReference>
<proteinExistence type="predicted"/>
<dbReference type="PANTHER" id="PTHR13771">
    <property type="entry name" value="INTERCELLULAR ADHESION MOLECULE"/>
    <property type="match status" value="1"/>
</dbReference>
<dbReference type="SUPFAM" id="SSF48726">
    <property type="entry name" value="Immunoglobulin"/>
    <property type="match status" value="1"/>
</dbReference>
<dbReference type="InterPro" id="IPR047012">
    <property type="entry name" value="ICAM_VCAM"/>
</dbReference>
<reference evidence="2 3" key="1">
    <citation type="submission" date="2022-01" db="EMBL/GenBank/DDBJ databases">
        <title>A chromosome-scale genome assembly of the false clownfish, Amphiprion ocellaris.</title>
        <authorList>
            <person name="Ryu T."/>
        </authorList>
    </citation>
    <scope>NUCLEOTIDE SEQUENCE [LARGE SCALE GENOMIC DNA]</scope>
</reference>
<dbReference type="GO" id="GO:0007155">
    <property type="term" value="P:cell adhesion"/>
    <property type="evidence" value="ECO:0007669"/>
    <property type="project" value="InterPro"/>
</dbReference>
<dbReference type="PROSITE" id="PS50835">
    <property type="entry name" value="IG_LIKE"/>
    <property type="match status" value="1"/>
</dbReference>
<evidence type="ECO:0000313" key="3">
    <source>
        <dbReference type="Proteomes" id="UP001501940"/>
    </source>
</evidence>
<dbReference type="InterPro" id="IPR007110">
    <property type="entry name" value="Ig-like_dom"/>
</dbReference>
<reference evidence="2" key="3">
    <citation type="submission" date="2025-09" db="UniProtKB">
        <authorList>
            <consortium name="Ensembl"/>
        </authorList>
    </citation>
    <scope>IDENTIFICATION</scope>
</reference>
<dbReference type="GeneTree" id="ENSGT00940000168620"/>
<dbReference type="Proteomes" id="UP001501940">
    <property type="component" value="Chromosome 4"/>
</dbReference>
<dbReference type="AlphaFoldDB" id="A0AAQ6A0E4"/>
<feature type="domain" description="Ig-like" evidence="1">
    <location>
        <begin position="110"/>
        <end position="192"/>
    </location>
</feature>
<dbReference type="Ensembl" id="ENSAOCT00000037499.1">
    <property type="protein sequence ID" value="ENSAOCP00000070552.1"/>
    <property type="gene ID" value="ENSAOCG00000026072.1"/>
</dbReference>
<name>A0AAQ6A0E4_AMPOC</name>
<dbReference type="Gene3D" id="2.60.40.10">
    <property type="entry name" value="Immunoglobulins"/>
    <property type="match status" value="2"/>
</dbReference>
<dbReference type="PANTHER" id="PTHR13771:SF9">
    <property type="entry name" value="INTERCELLULAR ADHESION MOLECULE 5"/>
    <property type="match status" value="1"/>
</dbReference>
<dbReference type="InterPro" id="IPR013783">
    <property type="entry name" value="Ig-like_fold"/>
</dbReference>
<protein>
    <recommendedName>
        <fullName evidence="1">Ig-like domain-containing protein</fullName>
    </recommendedName>
</protein>